<gene>
    <name evidence="2" type="ORF">PanWU01x14_251970</name>
</gene>
<evidence type="ECO:0000256" key="1">
    <source>
        <dbReference type="SAM" id="MobiDB-lite"/>
    </source>
</evidence>
<evidence type="ECO:0000313" key="2">
    <source>
        <dbReference type="EMBL" id="PON46392.1"/>
    </source>
</evidence>
<evidence type="ECO:0000313" key="3">
    <source>
        <dbReference type="Proteomes" id="UP000237105"/>
    </source>
</evidence>
<reference evidence="3" key="1">
    <citation type="submission" date="2016-06" db="EMBL/GenBank/DDBJ databases">
        <title>Parallel loss of symbiosis genes in relatives of nitrogen-fixing non-legume Parasponia.</title>
        <authorList>
            <person name="Van Velzen R."/>
            <person name="Holmer R."/>
            <person name="Bu F."/>
            <person name="Rutten L."/>
            <person name="Van Zeijl A."/>
            <person name="Liu W."/>
            <person name="Santuari L."/>
            <person name="Cao Q."/>
            <person name="Sharma T."/>
            <person name="Shen D."/>
            <person name="Roswanjaya Y."/>
            <person name="Wardhani T."/>
            <person name="Kalhor M.S."/>
            <person name="Jansen J."/>
            <person name="Van den Hoogen J."/>
            <person name="Gungor B."/>
            <person name="Hartog M."/>
            <person name="Hontelez J."/>
            <person name="Verver J."/>
            <person name="Yang W.-C."/>
            <person name="Schijlen E."/>
            <person name="Repin R."/>
            <person name="Schilthuizen M."/>
            <person name="Schranz E."/>
            <person name="Heidstra R."/>
            <person name="Miyata K."/>
            <person name="Fedorova E."/>
            <person name="Kohlen W."/>
            <person name="Bisseling T."/>
            <person name="Smit S."/>
            <person name="Geurts R."/>
        </authorList>
    </citation>
    <scope>NUCLEOTIDE SEQUENCE [LARGE SCALE GENOMIC DNA]</scope>
    <source>
        <strain evidence="3">cv. WU1-14</strain>
    </source>
</reference>
<sequence>MEIKRWSAVTKEQKMEMLLKMKWKDFRCYLHKYFENEGGNENPEAVKRKKHDEIESQSTWGWLCDFWSTDEFKGPLPKKGSKRIRSSTTTSNSNEIENAYEELQNWKEKMEAKYVRLLNFIKTRFPDFTDEDNDDSTNPPPNTPLAV</sequence>
<dbReference type="AlphaFoldDB" id="A0A2P5BC86"/>
<feature type="region of interest" description="Disordered" evidence="1">
    <location>
        <begin position="126"/>
        <end position="147"/>
    </location>
</feature>
<name>A0A2P5BC86_PARAD</name>
<protein>
    <submittedName>
        <fullName evidence="2">Uncharacterized protein</fullName>
    </submittedName>
</protein>
<proteinExistence type="predicted"/>
<dbReference type="EMBL" id="JXTB01000312">
    <property type="protein sequence ID" value="PON46392.1"/>
    <property type="molecule type" value="Genomic_DNA"/>
</dbReference>
<feature type="compositionally biased region" description="Pro residues" evidence="1">
    <location>
        <begin position="138"/>
        <end position="147"/>
    </location>
</feature>
<organism evidence="2 3">
    <name type="scientific">Parasponia andersonii</name>
    <name type="common">Sponia andersonii</name>
    <dbReference type="NCBI Taxonomy" id="3476"/>
    <lineage>
        <taxon>Eukaryota</taxon>
        <taxon>Viridiplantae</taxon>
        <taxon>Streptophyta</taxon>
        <taxon>Embryophyta</taxon>
        <taxon>Tracheophyta</taxon>
        <taxon>Spermatophyta</taxon>
        <taxon>Magnoliopsida</taxon>
        <taxon>eudicotyledons</taxon>
        <taxon>Gunneridae</taxon>
        <taxon>Pentapetalae</taxon>
        <taxon>rosids</taxon>
        <taxon>fabids</taxon>
        <taxon>Rosales</taxon>
        <taxon>Cannabaceae</taxon>
        <taxon>Parasponia</taxon>
    </lineage>
</organism>
<comment type="caution">
    <text evidence="2">The sequence shown here is derived from an EMBL/GenBank/DDBJ whole genome shotgun (WGS) entry which is preliminary data.</text>
</comment>
<keyword evidence="3" id="KW-1185">Reference proteome</keyword>
<accession>A0A2P5BC86</accession>
<dbReference type="Proteomes" id="UP000237105">
    <property type="component" value="Unassembled WGS sequence"/>
</dbReference>